<dbReference type="PANTHER" id="PTHR43214">
    <property type="entry name" value="TWO-COMPONENT RESPONSE REGULATOR"/>
    <property type="match status" value="1"/>
</dbReference>
<dbReference type="GO" id="GO:0000160">
    <property type="term" value="P:phosphorelay signal transduction system"/>
    <property type="evidence" value="ECO:0007669"/>
    <property type="project" value="InterPro"/>
</dbReference>
<keyword evidence="10" id="KW-1185">Reference proteome</keyword>
<evidence type="ECO:0000313" key="9">
    <source>
        <dbReference type="EMBL" id="OXM13808.1"/>
    </source>
</evidence>
<evidence type="ECO:0000259" key="8">
    <source>
        <dbReference type="PROSITE" id="PS50110"/>
    </source>
</evidence>
<dbReference type="InterPro" id="IPR016032">
    <property type="entry name" value="Sig_transdc_resp-reg_C-effctor"/>
</dbReference>
<dbReference type="SUPFAM" id="SSF46894">
    <property type="entry name" value="C-terminal effector domain of the bipartite response regulators"/>
    <property type="match status" value="1"/>
</dbReference>
<dbReference type="Pfam" id="PF00072">
    <property type="entry name" value="Response_reg"/>
    <property type="match status" value="1"/>
</dbReference>
<dbReference type="PANTHER" id="PTHR43214:SF42">
    <property type="entry name" value="TRANSCRIPTIONAL REGULATORY PROTEIN DESR"/>
    <property type="match status" value="1"/>
</dbReference>
<dbReference type="InterPro" id="IPR039420">
    <property type="entry name" value="WalR-like"/>
</dbReference>
<evidence type="ECO:0000256" key="6">
    <source>
        <dbReference type="SAM" id="MobiDB-lite"/>
    </source>
</evidence>
<evidence type="ECO:0000256" key="1">
    <source>
        <dbReference type="ARBA" id="ARBA00022553"/>
    </source>
</evidence>
<dbReference type="CDD" id="cd17535">
    <property type="entry name" value="REC_NarL-like"/>
    <property type="match status" value="1"/>
</dbReference>
<evidence type="ECO:0000256" key="4">
    <source>
        <dbReference type="ARBA" id="ARBA00023163"/>
    </source>
</evidence>
<dbReference type="GO" id="GO:0006355">
    <property type="term" value="P:regulation of DNA-templated transcription"/>
    <property type="evidence" value="ECO:0007669"/>
    <property type="project" value="InterPro"/>
</dbReference>
<dbReference type="PRINTS" id="PR00038">
    <property type="entry name" value="HTHLUXR"/>
</dbReference>
<feature type="compositionally biased region" description="Basic and acidic residues" evidence="6">
    <location>
        <begin position="196"/>
        <end position="225"/>
    </location>
</feature>
<protein>
    <submittedName>
        <fullName evidence="9">DNA-binding response regulator</fullName>
    </submittedName>
</protein>
<keyword evidence="4" id="KW-0804">Transcription</keyword>
<dbReference type="InterPro" id="IPR058245">
    <property type="entry name" value="NreC/VraR/RcsB-like_REC"/>
</dbReference>
<feature type="domain" description="Response regulatory" evidence="8">
    <location>
        <begin position="9"/>
        <end position="126"/>
    </location>
</feature>
<dbReference type="SUPFAM" id="SSF52172">
    <property type="entry name" value="CheY-like"/>
    <property type="match status" value="1"/>
</dbReference>
<name>A0A229NV96_9BACL</name>
<dbReference type="Pfam" id="PF00196">
    <property type="entry name" value="GerE"/>
    <property type="match status" value="1"/>
</dbReference>
<feature type="domain" description="HTH luxR-type" evidence="7">
    <location>
        <begin position="143"/>
        <end position="208"/>
    </location>
</feature>
<evidence type="ECO:0000259" key="7">
    <source>
        <dbReference type="PROSITE" id="PS50043"/>
    </source>
</evidence>
<feature type="modified residue" description="4-aspartylphosphate" evidence="5">
    <location>
        <position position="60"/>
    </location>
</feature>
<dbReference type="GO" id="GO:0003677">
    <property type="term" value="F:DNA binding"/>
    <property type="evidence" value="ECO:0007669"/>
    <property type="project" value="UniProtKB-KW"/>
</dbReference>
<gene>
    <name evidence="9" type="ORF">CGZ75_20045</name>
</gene>
<dbReference type="AlphaFoldDB" id="A0A229NV96"/>
<dbReference type="SMART" id="SM00448">
    <property type="entry name" value="REC"/>
    <property type="match status" value="1"/>
</dbReference>
<keyword evidence="3 9" id="KW-0238">DNA-binding</keyword>
<feature type="region of interest" description="Disordered" evidence="6">
    <location>
        <begin position="194"/>
        <end position="225"/>
    </location>
</feature>
<evidence type="ECO:0000256" key="2">
    <source>
        <dbReference type="ARBA" id="ARBA00023015"/>
    </source>
</evidence>
<dbReference type="InterPro" id="IPR001789">
    <property type="entry name" value="Sig_transdc_resp-reg_receiver"/>
</dbReference>
<dbReference type="InterPro" id="IPR011006">
    <property type="entry name" value="CheY-like_superfamily"/>
</dbReference>
<dbReference type="InterPro" id="IPR000792">
    <property type="entry name" value="Tscrpt_reg_LuxR_C"/>
</dbReference>
<dbReference type="EMBL" id="NMUQ01000003">
    <property type="protein sequence ID" value="OXM13808.1"/>
    <property type="molecule type" value="Genomic_DNA"/>
</dbReference>
<dbReference type="Gene3D" id="3.40.50.2300">
    <property type="match status" value="1"/>
</dbReference>
<dbReference type="SMART" id="SM00421">
    <property type="entry name" value="HTH_LUXR"/>
    <property type="match status" value="1"/>
</dbReference>
<evidence type="ECO:0000256" key="3">
    <source>
        <dbReference type="ARBA" id="ARBA00023125"/>
    </source>
</evidence>
<dbReference type="OrthoDB" id="192836at2"/>
<dbReference type="PROSITE" id="PS50110">
    <property type="entry name" value="RESPONSE_REGULATORY"/>
    <property type="match status" value="1"/>
</dbReference>
<sequence>MQSNLSPIRVLVVEDDPEWVRSLSLYLDVEPDLLVAGWAPGPEQALAAARSLEYDVVLMDIQLGDGVQDGIATAADLLEIREVPVIMLTSVGEEKAMTRSFSAGAVSYVEKSRYADLPAAIRMAVHQPVPMQALLKEFRRLKREEKLQPLTAAEREVFELIEEGRTQPEIVRRLFKSESTLKNQVNRILKKLGARSSREAVRQVRRGDTDSEAGHSGDFKEDGKS</sequence>
<reference evidence="9 10" key="1">
    <citation type="submission" date="2017-07" db="EMBL/GenBank/DDBJ databases">
        <title>Paenibacillus herberti R33 genome sequencing and assembly.</title>
        <authorList>
            <person name="Su W."/>
        </authorList>
    </citation>
    <scope>NUCLEOTIDE SEQUENCE [LARGE SCALE GENOMIC DNA]</scope>
    <source>
        <strain evidence="9 10">R33</strain>
    </source>
</reference>
<keyword evidence="2" id="KW-0805">Transcription regulation</keyword>
<comment type="caution">
    <text evidence="9">The sequence shown here is derived from an EMBL/GenBank/DDBJ whole genome shotgun (WGS) entry which is preliminary data.</text>
</comment>
<dbReference type="CDD" id="cd06170">
    <property type="entry name" value="LuxR_C_like"/>
    <property type="match status" value="1"/>
</dbReference>
<dbReference type="PROSITE" id="PS50043">
    <property type="entry name" value="HTH_LUXR_2"/>
    <property type="match status" value="1"/>
</dbReference>
<accession>A0A229NV96</accession>
<keyword evidence="1 5" id="KW-0597">Phosphoprotein</keyword>
<organism evidence="9 10">
    <name type="scientific">Paenibacillus herberti</name>
    <dbReference type="NCBI Taxonomy" id="1619309"/>
    <lineage>
        <taxon>Bacteria</taxon>
        <taxon>Bacillati</taxon>
        <taxon>Bacillota</taxon>
        <taxon>Bacilli</taxon>
        <taxon>Bacillales</taxon>
        <taxon>Paenibacillaceae</taxon>
        <taxon>Paenibacillus</taxon>
    </lineage>
</organism>
<evidence type="ECO:0000256" key="5">
    <source>
        <dbReference type="PROSITE-ProRule" id="PRU00169"/>
    </source>
</evidence>
<evidence type="ECO:0000313" key="10">
    <source>
        <dbReference type="Proteomes" id="UP000215145"/>
    </source>
</evidence>
<proteinExistence type="predicted"/>
<dbReference type="Proteomes" id="UP000215145">
    <property type="component" value="Unassembled WGS sequence"/>
</dbReference>